<dbReference type="Pfam" id="PF00646">
    <property type="entry name" value="F-box"/>
    <property type="match status" value="1"/>
</dbReference>
<dbReference type="PANTHER" id="PTHR31482">
    <property type="entry name" value="ESTS AU081301(E20138)"/>
    <property type="match status" value="1"/>
</dbReference>
<dbReference type="PANTHER" id="PTHR31482:SF2">
    <property type="entry name" value="F-BOX DOMAIN-CONTAINING PROTEIN"/>
    <property type="match status" value="1"/>
</dbReference>
<feature type="domain" description="F-box" evidence="1">
    <location>
        <begin position="41"/>
        <end position="87"/>
    </location>
</feature>
<sequence length="409" mass="48246">MLLGKRRKLSIRAFQVPPIKRILSARFDFERSEEVKEEKNGNFLLDLPDLPLDCILEKLSPVDLFNLVRVCSCLREKCTSDHLWENHMKRKWGGVIGDDAYREWQCQMASKRAPKFLHCKAQRGLRLFSRFFDFFGFKSESKKVEKIGLTSYLPENSVMSFYLALETGKFWFPAQVFNREKGHLGFVLSCYDARLSYDSTTDNFVARYRAQGRSIIEDGIEWNQIRAPAINAPANAVYISKCLDELKPGDHIEIQWRKNKEFPYGWWYGVVGHLESCFSNQFNCQCHINDNVILEFKQYSTDSRWRKVVVSRKDHRETGNETDGFYGGIRKLHKKEEIAKWKELWPKYNVILEFKQYSTDSRWRKAVVSRKDHRETGNETDGFYGGIRKLHKKEEIAKWEELWPKCTLE</sequence>
<dbReference type="SMART" id="SM00256">
    <property type="entry name" value="FBOX"/>
    <property type="match status" value="1"/>
</dbReference>
<evidence type="ECO:0000313" key="2">
    <source>
        <dbReference type="EMBL" id="CAA0812839.1"/>
    </source>
</evidence>
<dbReference type="InterPro" id="IPR036047">
    <property type="entry name" value="F-box-like_dom_sf"/>
</dbReference>
<dbReference type="Gene3D" id="1.20.1280.50">
    <property type="match status" value="1"/>
</dbReference>
<dbReference type="InterPro" id="IPR001810">
    <property type="entry name" value="F-box_dom"/>
</dbReference>
<proteinExistence type="predicted"/>
<evidence type="ECO:0000313" key="3">
    <source>
        <dbReference type="Proteomes" id="UP001153555"/>
    </source>
</evidence>
<protein>
    <submittedName>
        <fullName evidence="2">F-box protein</fullName>
    </submittedName>
</protein>
<organism evidence="2 3">
    <name type="scientific">Striga hermonthica</name>
    <name type="common">Purple witchweed</name>
    <name type="synonym">Buchnera hermonthica</name>
    <dbReference type="NCBI Taxonomy" id="68872"/>
    <lineage>
        <taxon>Eukaryota</taxon>
        <taxon>Viridiplantae</taxon>
        <taxon>Streptophyta</taxon>
        <taxon>Embryophyta</taxon>
        <taxon>Tracheophyta</taxon>
        <taxon>Spermatophyta</taxon>
        <taxon>Magnoliopsida</taxon>
        <taxon>eudicotyledons</taxon>
        <taxon>Gunneridae</taxon>
        <taxon>Pentapetalae</taxon>
        <taxon>asterids</taxon>
        <taxon>lamiids</taxon>
        <taxon>Lamiales</taxon>
        <taxon>Orobanchaceae</taxon>
        <taxon>Buchnereae</taxon>
        <taxon>Striga</taxon>
    </lineage>
</organism>
<name>A0A9N7R599_STRHE</name>
<reference evidence="2" key="1">
    <citation type="submission" date="2019-12" db="EMBL/GenBank/DDBJ databases">
        <authorList>
            <person name="Scholes J."/>
        </authorList>
    </citation>
    <scope>NUCLEOTIDE SEQUENCE</scope>
</reference>
<dbReference type="Proteomes" id="UP001153555">
    <property type="component" value="Unassembled WGS sequence"/>
</dbReference>
<comment type="caution">
    <text evidence="2">The sequence shown here is derived from an EMBL/GenBank/DDBJ whole genome shotgun (WGS) entry which is preliminary data.</text>
</comment>
<accession>A0A9N7R599</accession>
<dbReference type="PROSITE" id="PS50181">
    <property type="entry name" value="FBOX"/>
    <property type="match status" value="1"/>
</dbReference>
<keyword evidence="3" id="KW-1185">Reference proteome</keyword>
<dbReference type="SUPFAM" id="SSF81383">
    <property type="entry name" value="F-box domain"/>
    <property type="match status" value="1"/>
</dbReference>
<evidence type="ECO:0000259" key="1">
    <source>
        <dbReference type="PROSITE" id="PS50181"/>
    </source>
</evidence>
<dbReference type="AlphaFoldDB" id="A0A9N7R599"/>
<gene>
    <name evidence="2" type="ORF">SHERM_13398</name>
</gene>
<dbReference type="EMBL" id="CACSLK010011299">
    <property type="protein sequence ID" value="CAA0812839.1"/>
    <property type="molecule type" value="Genomic_DNA"/>
</dbReference>
<dbReference type="OrthoDB" id="512036at2759"/>